<evidence type="ECO:0000313" key="1">
    <source>
        <dbReference type="EMBL" id="GIJ45511.1"/>
    </source>
</evidence>
<name>A0A8J3YI49_9ACTN</name>
<comment type="caution">
    <text evidence="1">The sequence shown here is derived from an EMBL/GenBank/DDBJ whole genome shotgun (WGS) entry which is preliminary data.</text>
</comment>
<dbReference type="RefSeq" id="WP_203899046.1">
    <property type="nucleotide sequence ID" value="NZ_BOPF01000007.1"/>
</dbReference>
<protein>
    <submittedName>
        <fullName evidence="1">Uncharacterized protein</fullName>
    </submittedName>
</protein>
<dbReference type="AlphaFoldDB" id="A0A8J3YI49"/>
<accession>A0A8J3YI49</accession>
<organism evidence="1 2">
    <name type="scientific">Virgisporangium aliadipatigenens</name>
    <dbReference type="NCBI Taxonomy" id="741659"/>
    <lineage>
        <taxon>Bacteria</taxon>
        <taxon>Bacillati</taxon>
        <taxon>Actinomycetota</taxon>
        <taxon>Actinomycetes</taxon>
        <taxon>Micromonosporales</taxon>
        <taxon>Micromonosporaceae</taxon>
        <taxon>Virgisporangium</taxon>
    </lineage>
</organism>
<proteinExistence type="predicted"/>
<gene>
    <name evidence="1" type="ORF">Val02_23970</name>
</gene>
<sequence>MGDRFSLTVEGLHNVSVYGIEPREVWEALHAARRLTRQVSDEANAIFGVTGKGRYLVVLVVESAGADNDWDVVAAREMFPDEMAMFDRYAGGRR</sequence>
<keyword evidence="2" id="KW-1185">Reference proteome</keyword>
<reference evidence="1" key="1">
    <citation type="submission" date="2021-01" db="EMBL/GenBank/DDBJ databases">
        <title>Whole genome shotgun sequence of Virgisporangium aliadipatigenens NBRC 105644.</title>
        <authorList>
            <person name="Komaki H."/>
            <person name="Tamura T."/>
        </authorList>
    </citation>
    <scope>NUCLEOTIDE SEQUENCE</scope>
    <source>
        <strain evidence="1">NBRC 105644</strain>
    </source>
</reference>
<dbReference type="Proteomes" id="UP000619260">
    <property type="component" value="Unassembled WGS sequence"/>
</dbReference>
<evidence type="ECO:0000313" key="2">
    <source>
        <dbReference type="Proteomes" id="UP000619260"/>
    </source>
</evidence>
<dbReference type="EMBL" id="BOPF01000007">
    <property type="protein sequence ID" value="GIJ45511.1"/>
    <property type="molecule type" value="Genomic_DNA"/>
</dbReference>